<gene>
    <name evidence="1" type="ORF">SteCoe_34135</name>
</gene>
<evidence type="ECO:0000313" key="1">
    <source>
        <dbReference type="EMBL" id="OMJ68413.1"/>
    </source>
</evidence>
<name>A0A1R2AV65_9CILI</name>
<proteinExistence type="predicted"/>
<reference evidence="1 2" key="1">
    <citation type="submission" date="2016-11" db="EMBL/GenBank/DDBJ databases">
        <title>The macronuclear genome of Stentor coeruleus: a giant cell with tiny introns.</title>
        <authorList>
            <person name="Slabodnick M."/>
            <person name="Ruby J.G."/>
            <person name="Reiff S.B."/>
            <person name="Swart E.C."/>
            <person name="Gosai S."/>
            <person name="Prabakaran S."/>
            <person name="Witkowska E."/>
            <person name="Larue G.E."/>
            <person name="Fisher S."/>
            <person name="Freeman R.M."/>
            <person name="Gunawardena J."/>
            <person name="Chu W."/>
            <person name="Stover N.A."/>
            <person name="Gregory B.D."/>
            <person name="Nowacki M."/>
            <person name="Derisi J."/>
            <person name="Roy S.W."/>
            <person name="Marshall W.F."/>
            <person name="Sood P."/>
        </authorList>
    </citation>
    <scope>NUCLEOTIDE SEQUENCE [LARGE SCALE GENOMIC DNA]</scope>
    <source>
        <strain evidence="1">WM001</strain>
    </source>
</reference>
<sequence>MDDKPVNVIDFWDNLEHSEPKITSQKTLIHYESMKKESNNDPVEIERLKETMKEMRKIGEFEARLTANNERKETRELIQEAVIEIQKKFEFEVYLAQIENERMQRELTTQLKNLSYIANYLEDSEIKIAQNRLFKLIKHPPAENPEKLQMKIKSLHKEIGLVRLKIEALKEAIKSYRSTTENTNDKVEGLMKILSSAQINNEKEGKNFEIESNNRIAQGKISNVKFKQEFENYKINKLKELEVAEAKCKNNSVFIETLQNELKNAKEILFHPVLKLRVYDRLQDYIEEYRGSTKPRFYTHRSLNPYFSKCQIGESKPTTGMSPNVRESNTDLSPFVSKLNLYSRKTASRETRAPASKPVLFFNNSSGFVGPYS</sequence>
<dbReference type="Proteomes" id="UP000187209">
    <property type="component" value="Unassembled WGS sequence"/>
</dbReference>
<dbReference type="AlphaFoldDB" id="A0A1R2AV65"/>
<dbReference type="OrthoDB" id="325444at2759"/>
<keyword evidence="2" id="KW-1185">Reference proteome</keyword>
<accession>A0A1R2AV65</accession>
<organism evidence="1 2">
    <name type="scientific">Stentor coeruleus</name>
    <dbReference type="NCBI Taxonomy" id="5963"/>
    <lineage>
        <taxon>Eukaryota</taxon>
        <taxon>Sar</taxon>
        <taxon>Alveolata</taxon>
        <taxon>Ciliophora</taxon>
        <taxon>Postciliodesmatophora</taxon>
        <taxon>Heterotrichea</taxon>
        <taxon>Heterotrichida</taxon>
        <taxon>Stentoridae</taxon>
        <taxon>Stentor</taxon>
    </lineage>
</organism>
<dbReference type="EMBL" id="MPUH01001334">
    <property type="protein sequence ID" value="OMJ68413.1"/>
    <property type="molecule type" value="Genomic_DNA"/>
</dbReference>
<comment type="caution">
    <text evidence="1">The sequence shown here is derived from an EMBL/GenBank/DDBJ whole genome shotgun (WGS) entry which is preliminary data.</text>
</comment>
<protein>
    <submittedName>
        <fullName evidence="1">Uncharacterized protein</fullName>
    </submittedName>
</protein>
<evidence type="ECO:0000313" key="2">
    <source>
        <dbReference type="Proteomes" id="UP000187209"/>
    </source>
</evidence>